<sequence>MNKSFIIVFVGIFGFGFSQIPTGNYDGTTGLSGYTLKKMILKNLPKGIYIIKTGELNTKFIVE</sequence>
<keyword evidence="2" id="KW-1185">Reference proteome</keyword>
<gene>
    <name evidence="1" type="ORF">SAMN05421793_1677</name>
</gene>
<proteinExistence type="predicted"/>
<protein>
    <recommendedName>
        <fullName evidence="3">Por secretion system C-terminal sorting domain-containing protein</fullName>
    </recommendedName>
</protein>
<dbReference type="AlphaFoldDB" id="A0A1H6ME96"/>
<evidence type="ECO:0000313" key="2">
    <source>
        <dbReference type="Proteomes" id="UP000198555"/>
    </source>
</evidence>
<dbReference type="STRING" id="420404.SAMN05421793_1677"/>
<dbReference type="Proteomes" id="UP000198555">
    <property type="component" value="Unassembled WGS sequence"/>
</dbReference>
<evidence type="ECO:0008006" key="3">
    <source>
        <dbReference type="Google" id="ProtNLM"/>
    </source>
</evidence>
<name>A0A1H6ME96_9FLAO</name>
<evidence type="ECO:0000313" key="1">
    <source>
        <dbReference type="EMBL" id="SEH96122.1"/>
    </source>
</evidence>
<dbReference type="RefSeq" id="WP_089771073.1">
    <property type="nucleotide sequence ID" value="NZ_FNWX01000067.1"/>
</dbReference>
<dbReference type="EMBL" id="FNWX01000067">
    <property type="protein sequence ID" value="SEH96122.1"/>
    <property type="molecule type" value="Genomic_DNA"/>
</dbReference>
<reference evidence="2" key="1">
    <citation type="submission" date="2016-10" db="EMBL/GenBank/DDBJ databases">
        <authorList>
            <person name="Varghese N."/>
            <person name="Submissions S."/>
        </authorList>
    </citation>
    <scope>NUCLEOTIDE SEQUENCE [LARGE SCALE GENOMIC DNA]</scope>
    <source>
        <strain evidence="2">DSM 19326</strain>
    </source>
</reference>
<accession>A0A1H6ME96</accession>
<organism evidence="1 2">
    <name type="scientific">Epilithonimonas hominis</name>
    <dbReference type="NCBI Taxonomy" id="420404"/>
    <lineage>
        <taxon>Bacteria</taxon>
        <taxon>Pseudomonadati</taxon>
        <taxon>Bacteroidota</taxon>
        <taxon>Flavobacteriia</taxon>
        <taxon>Flavobacteriales</taxon>
        <taxon>Weeksellaceae</taxon>
        <taxon>Chryseobacterium group</taxon>
        <taxon>Epilithonimonas</taxon>
    </lineage>
</organism>